<proteinExistence type="predicted"/>
<dbReference type="EMBL" id="CAMGYJ010000002">
    <property type="protein sequence ID" value="CAI0381532.1"/>
    <property type="molecule type" value="Genomic_DNA"/>
</dbReference>
<name>A0AAV0H9I6_9ROSI</name>
<comment type="caution">
    <text evidence="2">The sequence shown here is derived from an EMBL/GenBank/DDBJ whole genome shotgun (WGS) entry which is preliminary data.</text>
</comment>
<keyword evidence="3" id="KW-1185">Reference proteome</keyword>
<feature type="region of interest" description="Disordered" evidence="1">
    <location>
        <begin position="1"/>
        <end position="171"/>
    </location>
</feature>
<protein>
    <submittedName>
        <fullName evidence="2">Uncharacterized protein</fullName>
    </submittedName>
</protein>
<dbReference type="Proteomes" id="UP001154282">
    <property type="component" value="Unassembled WGS sequence"/>
</dbReference>
<evidence type="ECO:0000313" key="2">
    <source>
        <dbReference type="EMBL" id="CAI0381532.1"/>
    </source>
</evidence>
<dbReference type="AlphaFoldDB" id="A0AAV0H9I6"/>
<evidence type="ECO:0000256" key="1">
    <source>
        <dbReference type="SAM" id="MobiDB-lite"/>
    </source>
</evidence>
<evidence type="ECO:0000313" key="3">
    <source>
        <dbReference type="Proteomes" id="UP001154282"/>
    </source>
</evidence>
<sequence>MARRQSPRFRLPAPHPPDHLDPRRQPLPRLPPQAPLPAQGHRRDRRRDPPRAVGVRPEPPLHAPGLPQVERPDPRVRRQHRPPLLPLPRRPRARALLHPPQRQPRLRHRRRRDHPPSPASPILESSPSPFSPRLAACRRALPPVAATPPGSRSVSMEKGERRRRRPMLADG</sequence>
<feature type="compositionally biased region" description="Basic residues" evidence="1">
    <location>
        <begin position="104"/>
        <end position="113"/>
    </location>
</feature>
<organism evidence="2 3">
    <name type="scientific">Linum tenue</name>
    <dbReference type="NCBI Taxonomy" id="586396"/>
    <lineage>
        <taxon>Eukaryota</taxon>
        <taxon>Viridiplantae</taxon>
        <taxon>Streptophyta</taxon>
        <taxon>Embryophyta</taxon>
        <taxon>Tracheophyta</taxon>
        <taxon>Spermatophyta</taxon>
        <taxon>Magnoliopsida</taxon>
        <taxon>eudicotyledons</taxon>
        <taxon>Gunneridae</taxon>
        <taxon>Pentapetalae</taxon>
        <taxon>rosids</taxon>
        <taxon>fabids</taxon>
        <taxon>Malpighiales</taxon>
        <taxon>Linaceae</taxon>
        <taxon>Linum</taxon>
    </lineage>
</organism>
<accession>A0AAV0H9I6</accession>
<reference evidence="2" key="1">
    <citation type="submission" date="2022-08" db="EMBL/GenBank/DDBJ databases">
        <authorList>
            <person name="Gutierrez-Valencia J."/>
        </authorList>
    </citation>
    <scope>NUCLEOTIDE SEQUENCE</scope>
</reference>
<gene>
    <name evidence="2" type="ORF">LITE_LOCUS3192</name>
</gene>
<feature type="compositionally biased region" description="Basic residues" evidence="1">
    <location>
        <begin position="161"/>
        <end position="171"/>
    </location>
</feature>